<proteinExistence type="predicted"/>
<gene>
    <name evidence="1" type="ORF">JI735_19460</name>
</gene>
<sequence length="250" mass="29768">MIMYVSCVTCEEEYSFDLTDDLYYEFTCSKGHENVFFIKRHKFELLFKMGLFALCDGYYREAASNFAAAIERFHEFCINVFSCYNGQDSLQIADKIFRVNDSKFESELDESWRELARQSERQYGAYIMLYLITFKRHPQLMKRKSIEFRNNIVHKGAFPDKGRTTEYAKGTYDYIHSKFLELKKEIPEITEHVYSREIRKFRDDKLEIYNGKTLVTYLPNTPFGVERSLEALINIDFEEAKMQAMSERHL</sequence>
<dbReference type="Proteomes" id="UP000595841">
    <property type="component" value="Chromosome"/>
</dbReference>
<keyword evidence="2" id="KW-1185">Reference proteome</keyword>
<organism evidence="1 2">
    <name type="scientific">Paenibacillus sonchi</name>
    <dbReference type="NCBI Taxonomy" id="373687"/>
    <lineage>
        <taxon>Bacteria</taxon>
        <taxon>Bacillati</taxon>
        <taxon>Bacillota</taxon>
        <taxon>Bacilli</taxon>
        <taxon>Bacillales</taxon>
        <taxon>Paenibacillaceae</taxon>
        <taxon>Paenibacillus</taxon>
        <taxon>Paenibacillus sonchi group</taxon>
    </lineage>
</organism>
<reference evidence="1 2" key="1">
    <citation type="submission" date="2021-01" db="EMBL/GenBank/DDBJ databases">
        <title>Whole genome sequence of Paenibacillus sonchi LMG 24727 for comparative genomics.</title>
        <authorList>
            <person name="Lee G."/>
            <person name="Kim M.-J."/>
            <person name="Lim K."/>
            <person name="Shin J.-H."/>
        </authorList>
    </citation>
    <scope>NUCLEOTIDE SEQUENCE [LARGE SCALE GENOMIC DNA]</scope>
    <source>
        <strain evidence="1 2">LMG 24727</strain>
    </source>
</reference>
<protein>
    <submittedName>
        <fullName evidence="1">Uncharacterized protein</fullName>
    </submittedName>
</protein>
<evidence type="ECO:0000313" key="1">
    <source>
        <dbReference type="EMBL" id="QQZ58911.1"/>
    </source>
</evidence>
<dbReference type="KEGG" id="pson:JI735_19460"/>
<name>A0A974P8M0_9BACL</name>
<dbReference type="EMBL" id="CP068595">
    <property type="protein sequence ID" value="QQZ58911.1"/>
    <property type="molecule type" value="Genomic_DNA"/>
</dbReference>
<dbReference type="AlphaFoldDB" id="A0A974P8M0"/>
<accession>A0A974P8M0</accession>
<dbReference type="RefSeq" id="WP_039833894.1">
    <property type="nucleotide sequence ID" value="NZ_CP068595.1"/>
</dbReference>
<evidence type="ECO:0000313" key="2">
    <source>
        <dbReference type="Proteomes" id="UP000595841"/>
    </source>
</evidence>